<gene>
    <name evidence="1" type="ORF">NE237_017859</name>
</gene>
<accession>A0A9Q0QND6</accession>
<dbReference type="AlphaFoldDB" id="A0A9Q0QND6"/>
<keyword evidence="2" id="KW-1185">Reference proteome</keyword>
<sequence>MKFLDIHGFCYYTEHTLKTLTINSKTRHHVQHVGAESHQLNIICREESERCRIACKNVNVDSCLVLSLDGKTEEQEDSSFIDALAVAISRVRMREADYVVPTFRYSRNVPLT</sequence>
<protein>
    <submittedName>
        <fullName evidence="1">Uncharacterized protein</fullName>
    </submittedName>
</protein>
<reference evidence="1" key="1">
    <citation type="journal article" date="2023" name="Plant J.">
        <title>The genome of the king protea, Protea cynaroides.</title>
        <authorList>
            <person name="Chang J."/>
            <person name="Duong T.A."/>
            <person name="Schoeman C."/>
            <person name="Ma X."/>
            <person name="Roodt D."/>
            <person name="Barker N."/>
            <person name="Li Z."/>
            <person name="Van de Peer Y."/>
            <person name="Mizrachi E."/>
        </authorList>
    </citation>
    <scope>NUCLEOTIDE SEQUENCE</scope>
    <source>
        <tissue evidence="1">Young leaves</tissue>
    </source>
</reference>
<proteinExistence type="predicted"/>
<evidence type="ECO:0000313" key="2">
    <source>
        <dbReference type="Proteomes" id="UP001141806"/>
    </source>
</evidence>
<comment type="caution">
    <text evidence="1">The sequence shown here is derived from an EMBL/GenBank/DDBJ whole genome shotgun (WGS) entry which is preliminary data.</text>
</comment>
<dbReference type="EMBL" id="JAMYWD010000007">
    <property type="protein sequence ID" value="KAJ4966010.1"/>
    <property type="molecule type" value="Genomic_DNA"/>
</dbReference>
<evidence type="ECO:0000313" key="1">
    <source>
        <dbReference type="EMBL" id="KAJ4966010.1"/>
    </source>
</evidence>
<organism evidence="1 2">
    <name type="scientific">Protea cynaroides</name>
    <dbReference type="NCBI Taxonomy" id="273540"/>
    <lineage>
        <taxon>Eukaryota</taxon>
        <taxon>Viridiplantae</taxon>
        <taxon>Streptophyta</taxon>
        <taxon>Embryophyta</taxon>
        <taxon>Tracheophyta</taxon>
        <taxon>Spermatophyta</taxon>
        <taxon>Magnoliopsida</taxon>
        <taxon>Proteales</taxon>
        <taxon>Proteaceae</taxon>
        <taxon>Protea</taxon>
    </lineage>
</organism>
<dbReference type="Proteomes" id="UP001141806">
    <property type="component" value="Unassembled WGS sequence"/>
</dbReference>
<name>A0A9Q0QND6_9MAGN</name>